<dbReference type="EMBL" id="JAWWNJ010000010">
    <property type="protein sequence ID" value="KAK7047051.1"/>
    <property type="molecule type" value="Genomic_DNA"/>
</dbReference>
<comment type="caution">
    <text evidence="1">The sequence shown here is derived from an EMBL/GenBank/DDBJ whole genome shotgun (WGS) entry which is preliminary data.</text>
</comment>
<keyword evidence="2" id="KW-1185">Reference proteome</keyword>
<organism evidence="1 2">
    <name type="scientific">Favolaschia claudopus</name>
    <dbReference type="NCBI Taxonomy" id="2862362"/>
    <lineage>
        <taxon>Eukaryota</taxon>
        <taxon>Fungi</taxon>
        <taxon>Dikarya</taxon>
        <taxon>Basidiomycota</taxon>
        <taxon>Agaricomycotina</taxon>
        <taxon>Agaricomycetes</taxon>
        <taxon>Agaricomycetidae</taxon>
        <taxon>Agaricales</taxon>
        <taxon>Marasmiineae</taxon>
        <taxon>Mycenaceae</taxon>
        <taxon>Favolaschia</taxon>
    </lineage>
</organism>
<protein>
    <submittedName>
        <fullName evidence="1">Uncharacterized protein</fullName>
    </submittedName>
</protein>
<evidence type="ECO:0000313" key="1">
    <source>
        <dbReference type="EMBL" id="KAK7047051.1"/>
    </source>
</evidence>
<gene>
    <name evidence="1" type="ORF">R3P38DRAFT_3176507</name>
</gene>
<dbReference type="Proteomes" id="UP001362999">
    <property type="component" value="Unassembled WGS sequence"/>
</dbReference>
<dbReference type="AlphaFoldDB" id="A0AAW0D7F1"/>
<sequence length="565" mass="61616">MLAWLLGARCYVRPPPYDSKAYGRGFAPYWTTALVPFPAARTRARCPVVGSLGLAVPILDAVGICPSLLLGCHPPFSRCAFQASAHSVPPPSAFLLPPLSFTTRRTRGTLVFPTQGGADDALSTPPVRNVYAYRQCQSRDTECRALQEDRAEGETGQDEDKELQSWSLPAVRCTPTMKNKKRRRANDTQYVPSPTPMPGLFAVSPRRLAFPQCSLPVFFHPRLPLPPIALPLPAGSCYLQDAASHHHVVRRRSVSWSGWWKEDGVEADEDRDTCSSQDRAPCSQQPPRWTYSLAPSPRLTTVPSSALRLHVALLPLSTISHFFASPSPYDHGRRIARRSRAPACTIYSTYRARSSFFTSEASPLAVDLQLRSTPPIHLCFSAVHSVPATHPRGDLAAEAIDMASLASRDTAPARSRSGSRSVAYSQSVSHRAHRPLMSISVSALFTDDSLLPVSVSGPEGTNPSPGRICREASPLKLPIRLRASLARCDTVPARDAEFLEWVPPLAMLAVSFRVVPAALAPVSPALDAKAAFAFAVQRLRTPELRGRGRWPVASFIEPLGFVISS</sequence>
<evidence type="ECO:0000313" key="2">
    <source>
        <dbReference type="Proteomes" id="UP001362999"/>
    </source>
</evidence>
<reference evidence="1 2" key="1">
    <citation type="journal article" date="2024" name="J Genomics">
        <title>Draft genome sequencing and assembly of Favolaschia claudopus CIRM-BRFM 2984 isolated from oak limbs.</title>
        <authorList>
            <person name="Navarro D."/>
            <person name="Drula E."/>
            <person name="Chaduli D."/>
            <person name="Cazenave R."/>
            <person name="Ahrendt S."/>
            <person name="Wang J."/>
            <person name="Lipzen A."/>
            <person name="Daum C."/>
            <person name="Barry K."/>
            <person name="Grigoriev I.V."/>
            <person name="Favel A."/>
            <person name="Rosso M.N."/>
            <person name="Martin F."/>
        </authorList>
    </citation>
    <scope>NUCLEOTIDE SEQUENCE [LARGE SCALE GENOMIC DNA]</scope>
    <source>
        <strain evidence="1 2">CIRM-BRFM 2984</strain>
    </source>
</reference>
<name>A0AAW0D7F1_9AGAR</name>
<accession>A0AAW0D7F1</accession>
<proteinExistence type="predicted"/>